<name>A0ABR2F2L7_9ROSI</name>
<dbReference type="EMBL" id="JBBPBM010000009">
    <property type="protein sequence ID" value="KAK8569173.1"/>
    <property type="molecule type" value="Genomic_DNA"/>
</dbReference>
<protein>
    <submittedName>
        <fullName evidence="2">Uncharacterized protein</fullName>
    </submittedName>
</protein>
<gene>
    <name evidence="2" type="ORF">V6N12_007705</name>
</gene>
<sequence>MVFTYYNMRLKMRHHQRTSNDAINTSYNPINLDHIFEDVDPISEWLQEKENPLLDGENVDMFPADSSDDEINVIDQSEEQNLFDSSSSATPTQSGGDGQDSGTGGLSPIYDDDRESGDRGEIRSSRRHGEEYGIGSVGAHFCHMSKFGENMSATPTGSGERSESRA</sequence>
<evidence type="ECO:0000313" key="2">
    <source>
        <dbReference type="EMBL" id="KAK8569173.1"/>
    </source>
</evidence>
<feature type="compositionally biased region" description="Gly residues" evidence="1">
    <location>
        <begin position="95"/>
        <end position="105"/>
    </location>
</feature>
<feature type="compositionally biased region" description="Basic and acidic residues" evidence="1">
    <location>
        <begin position="116"/>
        <end position="131"/>
    </location>
</feature>
<proteinExistence type="predicted"/>
<accession>A0ABR2F2L7</accession>
<keyword evidence="3" id="KW-1185">Reference proteome</keyword>
<evidence type="ECO:0000313" key="3">
    <source>
        <dbReference type="Proteomes" id="UP001472677"/>
    </source>
</evidence>
<feature type="compositionally biased region" description="Polar residues" evidence="1">
    <location>
        <begin position="79"/>
        <end position="91"/>
    </location>
</feature>
<evidence type="ECO:0000256" key="1">
    <source>
        <dbReference type="SAM" id="MobiDB-lite"/>
    </source>
</evidence>
<reference evidence="2 3" key="1">
    <citation type="journal article" date="2024" name="G3 (Bethesda)">
        <title>Genome assembly of Hibiscus sabdariffa L. provides insights into metabolisms of medicinal natural products.</title>
        <authorList>
            <person name="Kim T."/>
        </authorList>
    </citation>
    <scope>NUCLEOTIDE SEQUENCE [LARGE SCALE GENOMIC DNA]</scope>
    <source>
        <strain evidence="2">TK-2024</strain>
        <tissue evidence="2">Old leaves</tissue>
    </source>
</reference>
<dbReference type="Proteomes" id="UP001472677">
    <property type="component" value="Unassembled WGS sequence"/>
</dbReference>
<organism evidence="2 3">
    <name type="scientific">Hibiscus sabdariffa</name>
    <name type="common">roselle</name>
    <dbReference type="NCBI Taxonomy" id="183260"/>
    <lineage>
        <taxon>Eukaryota</taxon>
        <taxon>Viridiplantae</taxon>
        <taxon>Streptophyta</taxon>
        <taxon>Embryophyta</taxon>
        <taxon>Tracheophyta</taxon>
        <taxon>Spermatophyta</taxon>
        <taxon>Magnoliopsida</taxon>
        <taxon>eudicotyledons</taxon>
        <taxon>Gunneridae</taxon>
        <taxon>Pentapetalae</taxon>
        <taxon>rosids</taxon>
        <taxon>malvids</taxon>
        <taxon>Malvales</taxon>
        <taxon>Malvaceae</taxon>
        <taxon>Malvoideae</taxon>
        <taxon>Hibiscus</taxon>
    </lineage>
</organism>
<comment type="caution">
    <text evidence="2">The sequence shown here is derived from an EMBL/GenBank/DDBJ whole genome shotgun (WGS) entry which is preliminary data.</text>
</comment>
<feature type="region of interest" description="Disordered" evidence="1">
    <location>
        <begin position="75"/>
        <end position="133"/>
    </location>
</feature>